<dbReference type="InterPro" id="IPR036465">
    <property type="entry name" value="vWFA_dom_sf"/>
</dbReference>
<dbReference type="SUPFAM" id="SSF53300">
    <property type="entry name" value="vWA-like"/>
    <property type="match status" value="1"/>
</dbReference>
<reference evidence="2 3" key="1">
    <citation type="journal article" date="2015" name="Genome Announc.">
        <title>Complete Genome Sequence of the Novel Leech Symbiont Mucinivorans hirudinis M3T.</title>
        <authorList>
            <person name="Nelson M.C."/>
            <person name="Bomar L."/>
            <person name="Graf J."/>
        </authorList>
    </citation>
    <scope>NUCLEOTIDE SEQUENCE [LARGE SCALE GENOMIC DNA]</scope>
    <source>
        <strain evidence="3">M3</strain>
    </source>
</reference>
<keyword evidence="3" id="KW-1185">Reference proteome</keyword>
<dbReference type="InterPro" id="IPR002035">
    <property type="entry name" value="VWF_A"/>
</dbReference>
<evidence type="ECO:0000259" key="1">
    <source>
        <dbReference type="PROSITE" id="PS50234"/>
    </source>
</evidence>
<organism evidence="2 3">
    <name type="scientific">Mucinivorans hirudinis</name>
    <dbReference type="NCBI Taxonomy" id="1433126"/>
    <lineage>
        <taxon>Bacteria</taxon>
        <taxon>Pseudomonadati</taxon>
        <taxon>Bacteroidota</taxon>
        <taxon>Bacteroidia</taxon>
        <taxon>Bacteroidales</taxon>
        <taxon>Rikenellaceae</taxon>
        <taxon>Mucinivorans</taxon>
    </lineage>
</organism>
<dbReference type="eggNOG" id="COG2304">
    <property type="taxonomic scope" value="Bacteria"/>
</dbReference>
<evidence type="ECO:0000313" key="3">
    <source>
        <dbReference type="Proteomes" id="UP000027616"/>
    </source>
</evidence>
<dbReference type="AlphaFoldDB" id="A0A060R664"/>
<gene>
    <name evidence="2" type="ORF">BN938_0261</name>
</gene>
<dbReference type="OrthoDB" id="7605323at2"/>
<dbReference type="STRING" id="1433126.BN938_0261"/>
<dbReference type="EMBL" id="HG934468">
    <property type="protein sequence ID" value="CDN30367.1"/>
    <property type="molecule type" value="Genomic_DNA"/>
</dbReference>
<name>A0A060R664_9BACT</name>
<dbReference type="KEGG" id="rbc:BN938_0261"/>
<feature type="domain" description="VWFA" evidence="1">
    <location>
        <begin position="14"/>
        <end position="245"/>
    </location>
</feature>
<accession>A0A060R664</accession>
<evidence type="ECO:0000313" key="2">
    <source>
        <dbReference type="EMBL" id="CDN30367.1"/>
    </source>
</evidence>
<dbReference type="PROSITE" id="PS50234">
    <property type="entry name" value="VWFA"/>
    <property type="match status" value="1"/>
</dbReference>
<sequence>MAHQAKISVRNPMAVVIMVDQSGSMWETIAWRDGWKPKCIAVAEIINNLLEEFVARSRCESGYKHYYDIMVVGYSGAGVQSLLADSNSYFVSPEKLVGIVKETQNVQRQRLMPDGKVAVTNVLQRVWVEATAHGRTPMRAAFSRVYGEIKDWCGEHYDSFPPLIINISDGEATDSTERELVEVVAQIKTLQTSDGEPILMNIHLSGSSESSIIFPENESELPEDKYAHLLYSISSKMPDCFAREIAIHFDHPIVGEYRGMAFNASMSDLVKFINIGSTTVYKL</sequence>
<dbReference type="HOGENOM" id="CLU_067782_0_0_10"/>
<dbReference type="Gene3D" id="3.40.50.410">
    <property type="entry name" value="von Willebrand factor, type A domain"/>
    <property type="match status" value="1"/>
</dbReference>
<dbReference type="Proteomes" id="UP000027616">
    <property type="component" value="Chromosome I"/>
</dbReference>
<protein>
    <submittedName>
        <fullName evidence="2">TVG0570508 protein</fullName>
    </submittedName>
</protein>
<proteinExistence type="predicted"/>